<evidence type="ECO:0000313" key="4">
    <source>
        <dbReference type="Proteomes" id="UP000001635"/>
    </source>
</evidence>
<evidence type="ECO:0000313" key="3">
    <source>
        <dbReference type="EMBL" id="AEL26916.1"/>
    </source>
</evidence>
<evidence type="ECO:0000256" key="1">
    <source>
        <dbReference type="PROSITE-ProRule" id="PRU00169"/>
    </source>
</evidence>
<dbReference type="InterPro" id="IPR001789">
    <property type="entry name" value="Sig_transdc_resp-reg_receiver"/>
</dbReference>
<dbReference type="SMART" id="SM00448">
    <property type="entry name" value="REC"/>
    <property type="match status" value="1"/>
</dbReference>
<dbReference type="InterPro" id="IPR011006">
    <property type="entry name" value="CheY-like_superfamily"/>
</dbReference>
<keyword evidence="4" id="KW-1185">Reference proteome</keyword>
<dbReference type="SUPFAM" id="SSF52172">
    <property type="entry name" value="CheY-like"/>
    <property type="match status" value="1"/>
</dbReference>
<name>G0J725_CYCMS</name>
<dbReference type="eggNOG" id="COG3279">
    <property type="taxonomic scope" value="Bacteria"/>
</dbReference>
<dbReference type="Gene3D" id="3.40.50.2300">
    <property type="match status" value="1"/>
</dbReference>
<dbReference type="HOGENOM" id="CLU_000445_14_1_10"/>
<dbReference type="AlphaFoldDB" id="G0J725"/>
<feature type="domain" description="Response regulatory" evidence="2">
    <location>
        <begin position="2"/>
        <end position="122"/>
    </location>
</feature>
<reference evidence="4" key="1">
    <citation type="submission" date="2011-07" db="EMBL/GenBank/DDBJ databases">
        <title>The complete genome of Cyclobacterium marinum DSM 745.</title>
        <authorList>
            <person name="Lucas S."/>
            <person name="Han J."/>
            <person name="Lapidus A."/>
            <person name="Bruce D."/>
            <person name="Goodwin L."/>
            <person name="Pitluck S."/>
            <person name="Peters L."/>
            <person name="Kyrpides N."/>
            <person name="Mavromatis K."/>
            <person name="Ivanova N."/>
            <person name="Ovchinnikova G."/>
            <person name="Chertkov O."/>
            <person name="Detter J.C."/>
            <person name="Tapia R."/>
            <person name="Han C."/>
            <person name="Land M."/>
            <person name="Hauser L."/>
            <person name="Markowitz V."/>
            <person name="Cheng J.-F."/>
            <person name="Hugenholtz P."/>
            <person name="Woyke T."/>
            <person name="Wu D."/>
            <person name="Tindall B."/>
            <person name="Schuetze A."/>
            <person name="Brambilla E."/>
            <person name="Klenk H.-P."/>
            <person name="Eisen J.A."/>
        </authorList>
    </citation>
    <scope>NUCLEOTIDE SEQUENCE [LARGE SCALE GENOMIC DNA]</scope>
    <source>
        <strain evidence="4">ATCC 25205 / DSM 745 / LMG 13164 / NCIMB 1802</strain>
    </source>
</reference>
<evidence type="ECO:0000259" key="2">
    <source>
        <dbReference type="PROSITE" id="PS50110"/>
    </source>
</evidence>
<protein>
    <submittedName>
        <fullName evidence="3">Response regulator receiver protein</fullName>
    </submittedName>
</protein>
<dbReference type="GO" id="GO:0000160">
    <property type="term" value="P:phosphorelay signal transduction system"/>
    <property type="evidence" value="ECO:0007669"/>
    <property type="project" value="InterPro"/>
</dbReference>
<dbReference type="Proteomes" id="UP000001635">
    <property type="component" value="Chromosome"/>
</dbReference>
<keyword evidence="1" id="KW-0597">Phosphoprotein</keyword>
<dbReference type="PROSITE" id="PS50110">
    <property type="entry name" value="RESPONSE_REGULATORY"/>
    <property type="match status" value="1"/>
</dbReference>
<dbReference type="OrthoDB" id="1646880at2"/>
<proteinExistence type="predicted"/>
<organism evidence="3 4">
    <name type="scientific">Cyclobacterium marinum (strain ATCC 25205 / DSM 745 / LMG 13164 / NCIMB 1802)</name>
    <name type="common">Flectobacillus marinus</name>
    <dbReference type="NCBI Taxonomy" id="880070"/>
    <lineage>
        <taxon>Bacteria</taxon>
        <taxon>Pseudomonadati</taxon>
        <taxon>Bacteroidota</taxon>
        <taxon>Cytophagia</taxon>
        <taxon>Cytophagales</taxon>
        <taxon>Cyclobacteriaceae</taxon>
        <taxon>Cyclobacterium</taxon>
    </lineage>
</organism>
<feature type="modified residue" description="4-aspartylphosphate" evidence="1">
    <location>
        <position position="56"/>
    </location>
</feature>
<dbReference type="Gene3D" id="2.40.50.1020">
    <property type="entry name" value="LytTr DNA-binding domain"/>
    <property type="match status" value="1"/>
</dbReference>
<dbReference type="RefSeq" id="WP_014021206.1">
    <property type="nucleotide sequence ID" value="NC_015914.1"/>
</dbReference>
<accession>G0J725</accession>
<dbReference type="EMBL" id="CP002955">
    <property type="protein sequence ID" value="AEL26916.1"/>
    <property type="molecule type" value="Genomic_DNA"/>
</dbReference>
<dbReference type="Pfam" id="PF00072">
    <property type="entry name" value="Response_reg"/>
    <property type="match status" value="1"/>
</dbReference>
<gene>
    <name evidence="3" type="ordered locus">Cycma_3188</name>
</gene>
<dbReference type="KEGG" id="cmr:Cycma_3188"/>
<sequence>MKVLIVEDDPFISEDLKFEINTRFPTEISEIIGPASSYSEAVSLTYTSSPDLVLLDISLGEDKDAGIRLAHFINQQVCIPIIFLSGLPKQIGFDQAKFLCPFDFIHKPFNPDILAEKIELALIYQSQRKNSGHINTQSSNGTQSKLMVTTGFNEITAIPVNDLILLEADDKIIRAFTVSSKKSIDFISPGLKNFYQNNLFLLKNFYRLNRKHVFNLNMVHKIKNNHILLPKINNNMGNGVDSFFQLPIPKNGDSKKLLYARLGYKN</sequence>